<keyword evidence="4" id="KW-1133">Transmembrane helix</keyword>
<dbReference type="Proteomes" id="UP000593765">
    <property type="component" value="Chromosome"/>
</dbReference>
<dbReference type="Gene3D" id="1.10.4190.10">
    <property type="entry name" value="Urease accessory protein UreF"/>
    <property type="match status" value="1"/>
</dbReference>
<proteinExistence type="inferred from homology"/>
<evidence type="ECO:0000313" key="5">
    <source>
        <dbReference type="EMBL" id="QOV91930.1"/>
    </source>
</evidence>
<keyword evidence="4" id="KW-0812">Transmembrane</keyword>
<organism evidence="5 6">
    <name type="scientific">Humisphaera borealis</name>
    <dbReference type="NCBI Taxonomy" id="2807512"/>
    <lineage>
        <taxon>Bacteria</taxon>
        <taxon>Pseudomonadati</taxon>
        <taxon>Planctomycetota</taxon>
        <taxon>Phycisphaerae</taxon>
        <taxon>Tepidisphaerales</taxon>
        <taxon>Tepidisphaeraceae</taxon>
        <taxon>Humisphaera</taxon>
    </lineage>
</organism>
<dbReference type="PIRSF" id="PIRSF009467">
    <property type="entry name" value="Ureas_acces_UreF"/>
    <property type="match status" value="1"/>
</dbReference>
<gene>
    <name evidence="3" type="primary">ureF</name>
    <name evidence="5" type="ORF">IPV69_11480</name>
</gene>
<dbReference type="HAMAP" id="MF_01385">
    <property type="entry name" value="UreF"/>
    <property type="match status" value="1"/>
</dbReference>
<dbReference type="KEGG" id="hbs:IPV69_11480"/>
<evidence type="ECO:0000256" key="3">
    <source>
        <dbReference type="HAMAP-Rule" id="MF_01385"/>
    </source>
</evidence>
<keyword evidence="3" id="KW-0963">Cytoplasm</keyword>
<dbReference type="GO" id="GO:0005737">
    <property type="term" value="C:cytoplasm"/>
    <property type="evidence" value="ECO:0007669"/>
    <property type="project" value="UniProtKB-SubCell"/>
</dbReference>
<evidence type="ECO:0000313" key="6">
    <source>
        <dbReference type="Proteomes" id="UP000593765"/>
    </source>
</evidence>
<keyword evidence="4" id="KW-0472">Membrane</keyword>
<comment type="subunit">
    <text evidence="3">UreD, UreF and UreG form a complex that acts as a GTP-hydrolysis-dependent molecular chaperone, activating the urease apoprotein by helping to assemble the nickel containing metallocenter of UreC. The UreE protein probably delivers the nickel.</text>
</comment>
<feature type="transmembrane region" description="Helical" evidence="4">
    <location>
        <begin position="49"/>
        <end position="72"/>
    </location>
</feature>
<comment type="subcellular location">
    <subcellularLocation>
        <location evidence="3">Cytoplasm</location>
    </subcellularLocation>
</comment>
<sequence length="229" mass="24039">MPSAKGDHPQHHWTLWQLIDSAFPTGGFAHSGGVEAAWQHGMIRDGEGLLSFVQMALAQCAAGIAPVVVAVVRKPADFADIDAFYDACVSNHVANRAGRVQGRALMATAATTFDAPVLTDAADRLRRDRSPGHLPVVFGLVAGALGLDVAAAASGFLFMTGRGMLSAAVRLGIVGPLEGQRLQAAIAADADRLAATAIGRPLESITQTAPMLDLLQSTQDRLYSRLFQS</sequence>
<protein>
    <recommendedName>
        <fullName evidence="3">Urease accessory protein UreF</fullName>
    </recommendedName>
</protein>
<dbReference type="AlphaFoldDB" id="A0A7M2X562"/>
<dbReference type="RefSeq" id="WP_206295250.1">
    <property type="nucleotide sequence ID" value="NZ_CP063458.1"/>
</dbReference>
<keyword evidence="2 3" id="KW-0143">Chaperone</keyword>
<dbReference type="InterPro" id="IPR038277">
    <property type="entry name" value="UreF_sf"/>
</dbReference>
<feature type="transmembrane region" description="Helical" evidence="4">
    <location>
        <begin position="136"/>
        <end position="158"/>
    </location>
</feature>
<dbReference type="GO" id="GO:0016151">
    <property type="term" value="F:nickel cation binding"/>
    <property type="evidence" value="ECO:0007669"/>
    <property type="project" value="UniProtKB-UniRule"/>
</dbReference>
<comment type="similarity">
    <text evidence="3">Belongs to the UreF family.</text>
</comment>
<accession>A0A7M2X562</accession>
<dbReference type="PANTHER" id="PTHR33620:SF1">
    <property type="entry name" value="UREASE ACCESSORY PROTEIN F"/>
    <property type="match status" value="1"/>
</dbReference>
<evidence type="ECO:0000256" key="1">
    <source>
        <dbReference type="ARBA" id="ARBA00022988"/>
    </source>
</evidence>
<dbReference type="Pfam" id="PF01730">
    <property type="entry name" value="UreF"/>
    <property type="match status" value="1"/>
</dbReference>
<reference evidence="5 6" key="1">
    <citation type="submission" date="2020-10" db="EMBL/GenBank/DDBJ databases">
        <title>Wide distribution of Phycisphaera-like planctomycetes from WD2101 soil group in peatlands and genome analysis of the first cultivated representative.</title>
        <authorList>
            <person name="Dedysh S.N."/>
            <person name="Beletsky A.V."/>
            <person name="Ivanova A."/>
            <person name="Kulichevskaya I.S."/>
            <person name="Suzina N.E."/>
            <person name="Philippov D.A."/>
            <person name="Rakitin A.L."/>
            <person name="Mardanov A.V."/>
            <person name="Ravin N.V."/>
        </authorList>
    </citation>
    <scope>NUCLEOTIDE SEQUENCE [LARGE SCALE GENOMIC DNA]</scope>
    <source>
        <strain evidence="5 6">M1803</strain>
    </source>
</reference>
<keyword evidence="6" id="KW-1185">Reference proteome</keyword>
<evidence type="ECO:0000256" key="4">
    <source>
        <dbReference type="SAM" id="Phobius"/>
    </source>
</evidence>
<dbReference type="EMBL" id="CP063458">
    <property type="protein sequence ID" value="QOV91930.1"/>
    <property type="molecule type" value="Genomic_DNA"/>
</dbReference>
<dbReference type="InterPro" id="IPR002639">
    <property type="entry name" value="UreF"/>
</dbReference>
<name>A0A7M2X562_9BACT</name>
<evidence type="ECO:0000256" key="2">
    <source>
        <dbReference type="ARBA" id="ARBA00023186"/>
    </source>
</evidence>
<comment type="function">
    <text evidence="3">Required for maturation of urease via the functional incorporation of the urease nickel metallocenter.</text>
</comment>
<keyword evidence="1 3" id="KW-0996">Nickel insertion</keyword>
<dbReference type="PANTHER" id="PTHR33620">
    <property type="entry name" value="UREASE ACCESSORY PROTEIN F"/>
    <property type="match status" value="1"/>
</dbReference>